<evidence type="ECO:0000256" key="1">
    <source>
        <dbReference type="SAM" id="Phobius"/>
    </source>
</evidence>
<protein>
    <submittedName>
        <fullName evidence="2">Uncharacterized protein</fullName>
    </submittedName>
</protein>
<feature type="transmembrane region" description="Helical" evidence="1">
    <location>
        <begin position="22"/>
        <end position="43"/>
    </location>
</feature>
<gene>
    <name evidence="2" type="ORF">C8P66_12767</name>
</gene>
<evidence type="ECO:0000313" key="3">
    <source>
        <dbReference type="Proteomes" id="UP000249688"/>
    </source>
</evidence>
<dbReference type="AlphaFoldDB" id="A0A2W7HZE7"/>
<keyword evidence="3" id="KW-1185">Reference proteome</keyword>
<reference evidence="2 3" key="1">
    <citation type="submission" date="2018-06" db="EMBL/GenBank/DDBJ databases">
        <title>Genomic Encyclopedia of Archaeal and Bacterial Type Strains, Phase II (KMG-II): from individual species to whole genera.</title>
        <authorList>
            <person name="Goeker M."/>
        </authorList>
    </citation>
    <scope>NUCLEOTIDE SEQUENCE [LARGE SCALE GENOMIC DNA]</scope>
    <source>
        <strain evidence="2 3">DSM 24525</strain>
    </source>
</reference>
<keyword evidence="1" id="KW-0472">Membrane</keyword>
<dbReference type="Proteomes" id="UP000249688">
    <property type="component" value="Unassembled WGS sequence"/>
</dbReference>
<comment type="caution">
    <text evidence="2">The sequence shown here is derived from an EMBL/GenBank/DDBJ whole genome shotgun (WGS) entry which is preliminary data.</text>
</comment>
<sequence>MLTNAVTMGGCFVATVFGGRGAAAASGLLALLALPLLGVAPLLDRFAAPGGRRRVRARPGAFPRG</sequence>
<accession>A0A2W7HZE7</accession>
<organism evidence="2 3">
    <name type="scientific">Humitalea rosea</name>
    <dbReference type="NCBI Taxonomy" id="990373"/>
    <lineage>
        <taxon>Bacteria</taxon>
        <taxon>Pseudomonadati</taxon>
        <taxon>Pseudomonadota</taxon>
        <taxon>Alphaproteobacteria</taxon>
        <taxon>Acetobacterales</taxon>
        <taxon>Roseomonadaceae</taxon>
        <taxon>Humitalea</taxon>
    </lineage>
</organism>
<dbReference type="EMBL" id="QKYU01000027">
    <property type="protein sequence ID" value="PZW39864.1"/>
    <property type="molecule type" value="Genomic_DNA"/>
</dbReference>
<proteinExistence type="predicted"/>
<evidence type="ECO:0000313" key="2">
    <source>
        <dbReference type="EMBL" id="PZW39864.1"/>
    </source>
</evidence>
<keyword evidence="1" id="KW-0812">Transmembrane</keyword>
<keyword evidence="1" id="KW-1133">Transmembrane helix</keyword>
<name>A0A2W7HZE7_9PROT</name>